<dbReference type="GO" id="GO:0050660">
    <property type="term" value="F:flavin adenine dinucleotide binding"/>
    <property type="evidence" value="ECO:0007669"/>
    <property type="project" value="TreeGrafter"/>
</dbReference>
<dbReference type="InterPro" id="IPR036188">
    <property type="entry name" value="FAD/NAD-bd_sf"/>
</dbReference>
<dbReference type="EMBL" id="JAFREP010000060">
    <property type="protein sequence ID" value="MBO1323364.1"/>
    <property type="molecule type" value="Genomic_DNA"/>
</dbReference>
<organism evidence="3 4">
    <name type="scientific">Acanthopleuribacter pedis</name>
    <dbReference type="NCBI Taxonomy" id="442870"/>
    <lineage>
        <taxon>Bacteria</taxon>
        <taxon>Pseudomonadati</taxon>
        <taxon>Acidobacteriota</taxon>
        <taxon>Holophagae</taxon>
        <taxon>Acanthopleuribacterales</taxon>
        <taxon>Acanthopleuribacteraceae</taxon>
        <taxon>Acanthopleuribacter</taxon>
    </lineage>
</organism>
<evidence type="ECO:0000313" key="4">
    <source>
        <dbReference type="Proteomes" id="UP000664417"/>
    </source>
</evidence>
<evidence type="ECO:0000256" key="2">
    <source>
        <dbReference type="SAM" id="Phobius"/>
    </source>
</evidence>
<accession>A0A8J7QFG5</accession>
<dbReference type="InterPro" id="IPR050982">
    <property type="entry name" value="Auxin_biosynth/cation_transpt"/>
</dbReference>
<dbReference type="RefSeq" id="WP_207863517.1">
    <property type="nucleotide sequence ID" value="NZ_JAFREP010000060.1"/>
</dbReference>
<dbReference type="AlphaFoldDB" id="A0A8J7QFG5"/>
<sequence length="376" mass="41127">MMEAEKRQKEYDVVVVGGGAAGVGVGVALANAGIWDFVILERHVVGGSFALWPAETRFITPSFPTNTIGMLDLNAVALGTSPAFSLAVEHPTGLAYAAYLGAVARHYALPIQENTLVMRVTKFGDDFLVDTADATIRAKHVIWAAGEFQYPRLGGFEGAELCRHTATIPSYENLDGDDFVIVGGYESGVDAAYHLANRGKQVRLIDSGFPWENRNSDPSIALSTYSFERMNEDIFVEHVRLSPHSEVTSVTRVNGVFEVATLKGDTFKTPVQPLLATGFTGSHKLVAHMFESREDGFPFLSEDDESTIVPGLFLCGPAVRHDKHIFCFIYKFRQRFAVVAKAVATSLGLPAEGLEVYRQWGMYLDDLSLCGEECLC</sequence>
<protein>
    <submittedName>
        <fullName evidence="3">NAD(P)-binding domain-containing protein</fullName>
    </submittedName>
</protein>
<keyword evidence="2" id="KW-1133">Transmembrane helix</keyword>
<proteinExistence type="predicted"/>
<dbReference type="PANTHER" id="PTHR43539:SF89">
    <property type="entry name" value="NAD(P)-BINDING DOMAIN-CONTAINING PROTEIN"/>
    <property type="match status" value="1"/>
</dbReference>
<reference evidence="3" key="1">
    <citation type="submission" date="2021-03" db="EMBL/GenBank/DDBJ databases">
        <authorList>
            <person name="Wang G."/>
        </authorList>
    </citation>
    <scope>NUCLEOTIDE SEQUENCE</scope>
    <source>
        <strain evidence="3">KCTC 12899</strain>
    </source>
</reference>
<dbReference type="PRINTS" id="PR00469">
    <property type="entry name" value="PNDRDTASEII"/>
</dbReference>
<dbReference type="Pfam" id="PF13738">
    <property type="entry name" value="Pyr_redox_3"/>
    <property type="match status" value="1"/>
</dbReference>
<dbReference type="Gene3D" id="3.50.50.60">
    <property type="entry name" value="FAD/NAD(P)-binding domain"/>
    <property type="match status" value="2"/>
</dbReference>
<comment type="caution">
    <text evidence="3">The sequence shown here is derived from an EMBL/GenBank/DDBJ whole genome shotgun (WGS) entry which is preliminary data.</text>
</comment>
<keyword evidence="4" id="KW-1185">Reference proteome</keyword>
<name>A0A8J7QFG5_9BACT</name>
<dbReference type="PRINTS" id="PR00368">
    <property type="entry name" value="FADPNR"/>
</dbReference>
<keyword evidence="2" id="KW-0472">Membrane</keyword>
<dbReference type="SUPFAM" id="SSF51905">
    <property type="entry name" value="FAD/NAD(P)-binding domain"/>
    <property type="match status" value="1"/>
</dbReference>
<dbReference type="GO" id="GO:0004497">
    <property type="term" value="F:monooxygenase activity"/>
    <property type="evidence" value="ECO:0007669"/>
    <property type="project" value="TreeGrafter"/>
</dbReference>
<keyword evidence="2" id="KW-0812">Transmembrane</keyword>
<evidence type="ECO:0000313" key="3">
    <source>
        <dbReference type="EMBL" id="MBO1323364.1"/>
    </source>
</evidence>
<gene>
    <name evidence="3" type="ORF">J3U88_33165</name>
</gene>
<dbReference type="Proteomes" id="UP000664417">
    <property type="component" value="Unassembled WGS sequence"/>
</dbReference>
<dbReference type="PANTHER" id="PTHR43539">
    <property type="entry name" value="FLAVIN-BINDING MONOOXYGENASE-LIKE PROTEIN (AFU_ORTHOLOGUE AFUA_4G09220)"/>
    <property type="match status" value="1"/>
</dbReference>
<evidence type="ECO:0000256" key="1">
    <source>
        <dbReference type="ARBA" id="ARBA00023002"/>
    </source>
</evidence>
<feature type="transmembrane region" description="Helical" evidence="2">
    <location>
        <begin position="12"/>
        <end position="35"/>
    </location>
</feature>
<keyword evidence="1" id="KW-0560">Oxidoreductase</keyword>